<evidence type="ECO:0000313" key="9">
    <source>
        <dbReference type="Proteomes" id="UP001589862"/>
    </source>
</evidence>
<evidence type="ECO:0000256" key="2">
    <source>
        <dbReference type="ARBA" id="ARBA00022475"/>
    </source>
</evidence>
<name>A0ABV6P9J7_9MICC</name>
<evidence type="ECO:0000256" key="1">
    <source>
        <dbReference type="ARBA" id="ARBA00004651"/>
    </source>
</evidence>
<evidence type="ECO:0000256" key="6">
    <source>
        <dbReference type="SAM" id="Phobius"/>
    </source>
</evidence>
<dbReference type="EMBL" id="JBHLUB010000025">
    <property type="protein sequence ID" value="MFC0581790.1"/>
    <property type="molecule type" value="Genomic_DNA"/>
</dbReference>
<feature type="transmembrane region" description="Helical" evidence="6">
    <location>
        <begin position="36"/>
        <end position="60"/>
    </location>
</feature>
<keyword evidence="2" id="KW-1003">Cell membrane</keyword>
<reference evidence="8 9" key="1">
    <citation type="submission" date="2024-09" db="EMBL/GenBank/DDBJ databases">
        <authorList>
            <person name="Sun Q."/>
            <person name="Mori K."/>
        </authorList>
    </citation>
    <scope>NUCLEOTIDE SEQUENCE [LARGE SCALE GENOMIC DNA]</scope>
    <source>
        <strain evidence="8 9">NCAIM B.02604</strain>
    </source>
</reference>
<dbReference type="PANTHER" id="PTHR40077:SF1">
    <property type="entry name" value="MEMBRANE PROTEIN"/>
    <property type="match status" value="1"/>
</dbReference>
<keyword evidence="5 6" id="KW-0472">Membrane</keyword>
<feature type="domain" description="DUF3817" evidence="7">
    <location>
        <begin position="6"/>
        <end position="90"/>
    </location>
</feature>
<keyword evidence="4 6" id="KW-1133">Transmembrane helix</keyword>
<evidence type="ECO:0000313" key="8">
    <source>
        <dbReference type="EMBL" id="MFC0581790.1"/>
    </source>
</evidence>
<accession>A0ABV6P9J7</accession>
<dbReference type="PANTHER" id="PTHR40077">
    <property type="entry name" value="MEMBRANE PROTEIN-RELATED"/>
    <property type="match status" value="1"/>
</dbReference>
<feature type="transmembrane region" description="Helical" evidence="6">
    <location>
        <begin position="124"/>
        <end position="142"/>
    </location>
</feature>
<organism evidence="8 9">
    <name type="scientific">Micrococcoides hystricis</name>
    <dbReference type="NCBI Taxonomy" id="1572761"/>
    <lineage>
        <taxon>Bacteria</taxon>
        <taxon>Bacillati</taxon>
        <taxon>Actinomycetota</taxon>
        <taxon>Actinomycetes</taxon>
        <taxon>Micrococcales</taxon>
        <taxon>Micrococcaceae</taxon>
        <taxon>Micrococcoides</taxon>
    </lineage>
</organism>
<keyword evidence="9" id="KW-1185">Reference proteome</keyword>
<proteinExistence type="predicted"/>
<dbReference type="RefSeq" id="WP_377458470.1">
    <property type="nucleotide sequence ID" value="NZ_JBHLUB010000025.1"/>
</dbReference>
<dbReference type="Pfam" id="PF12823">
    <property type="entry name" value="DUF3817"/>
    <property type="match status" value="1"/>
</dbReference>
<feature type="transmembrane region" description="Helical" evidence="6">
    <location>
        <begin position="66"/>
        <end position="85"/>
    </location>
</feature>
<comment type="caution">
    <text evidence="8">The sequence shown here is derived from an EMBL/GenBank/DDBJ whole genome shotgun (WGS) entry which is preliminary data.</text>
</comment>
<comment type="subcellular location">
    <subcellularLocation>
        <location evidence="1">Cell membrane</location>
        <topology evidence="1">Multi-pass membrane protein</topology>
    </subcellularLocation>
</comment>
<evidence type="ECO:0000256" key="3">
    <source>
        <dbReference type="ARBA" id="ARBA00022692"/>
    </source>
</evidence>
<evidence type="ECO:0000256" key="4">
    <source>
        <dbReference type="ARBA" id="ARBA00022989"/>
    </source>
</evidence>
<evidence type="ECO:0000256" key="5">
    <source>
        <dbReference type="ARBA" id="ARBA00023136"/>
    </source>
</evidence>
<dbReference type="NCBIfam" id="TIGR03954">
    <property type="entry name" value="integ_memb_HG"/>
    <property type="match status" value="1"/>
</dbReference>
<dbReference type="InterPro" id="IPR023845">
    <property type="entry name" value="DUF3817_TM"/>
</dbReference>
<sequence length="152" mass="17053">MSPRKFYLTLARAEAVTWTLLIIGMIAKYSGLTDALIFPFGATHGFVFFMYLTATVLVWVNEKWGTGLGLTGLASAILPYATIPFERHVEKTGRLSDRWHVLGKDYEPTTAPEKLLRWILRNPVLAAVLILVVISVVFFLLLQAGPPNEWFS</sequence>
<protein>
    <submittedName>
        <fullName evidence="8">DUF3817 domain-containing protein</fullName>
    </submittedName>
</protein>
<evidence type="ECO:0000259" key="7">
    <source>
        <dbReference type="Pfam" id="PF12823"/>
    </source>
</evidence>
<keyword evidence="3 6" id="KW-0812">Transmembrane</keyword>
<dbReference type="Proteomes" id="UP001589862">
    <property type="component" value="Unassembled WGS sequence"/>
</dbReference>
<feature type="transmembrane region" description="Helical" evidence="6">
    <location>
        <begin position="6"/>
        <end position="27"/>
    </location>
</feature>
<gene>
    <name evidence="8" type="ORF">ACFFFR_05260</name>
</gene>